<name>A0AAV6I9N8_9ERIC</name>
<evidence type="ECO:0000313" key="1">
    <source>
        <dbReference type="EMBL" id="KAG5525368.1"/>
    </source>
</evidence>
<evidence type="ECO:0000313" key="2">
    <source>
        <dbReference type="Proteomes" id="UP000823749"/>
    </source>
</evidence>
<accession>A0AAV6I9N8</accession>
<gene>
    <name evidence="1" type="ORF">RHGRI_031890</name>
</gene>
<reference evidence="1" key="1">
    <citation type="submission" date="2020-08" db="EMBL/GenBank/DDBJ databases">
        <title>Plant Genome Project.</title>
        <authorList>
            <person name="Zhang R.-G."/>
        </authorList>
    </citation>
    <scope>NUCLEOTIDE SEQUENCE</scope>
    <source>
        <strain evidence="1">WSP0</strain>
        <tissue evidence="1">Leaf</tissue>
    </source>
</reference>
<dbReference type="AlphaFoldDB" id="A0AAV6I9N8"/>
<organism evidence="1 2">
    <name type="scientific">Rhododendron griersonianum</name>
    <dbReference type="NCBI Taxonomy" id="479676"/>
    <lineage>
        <taxon>Eukaryota</taxon>
        <taxon>Viridiplantae</taxon>
        <taxon>Streptophyta</taxon>
        <taxon>Embryophyta</taxon>
        <taxon>Tracheophyta</taxon>
        <taxon>Spermatophyta</taxon>
        <taxon>Magnoliopsida</taxon>
        <taxon>eudicotyledons</taxon>
        <taxon>Gunneridae</taxon>
        <taxon>Pentapetalae</taxon>
        <taxon>asterids</taxon>
        <taxon>Ericales</taxon>
        <taxon>Ericaceae</taxon>
        <taxon>Ericoideae</taxon>
        <taxon>Rhodoreae</taxon>
        <taxon>Rhododendron</taxon>
    </lineage>
</organism>
<sequence>MPPGFPSYTPACGANPWPAGPGHMLDQFPALRRRQSPSAQVTTSPLFPHTTARLKEFPFIYRASARLEQAQCESKPDQFFSNPEIQLRGLPLESVRPWYSGRVTRVMKPWGRSPRSWCTGCTRGSVRCCRRWTSTRPSAQEEGGRREELGAIEVRRQGCFATAALFRSPSLMGCSWLALKPECT</sequence>
<comment type="caution">
    <text evidence="1">The sequence shown here is derived from an EMBL/GenBank/DDBJ whole genome shotgun (WGS) entry which is preliminary data.</text>
</comment>
<dbReference type="Proteomes" id="UP000823749">
    <property type="component" value="Chromosome 11"/>
</dbReference>
<proteinExistence type="predicted"/>
<protein>
    <submittedName>
        <fullName evidence="1">Uncharacterized protein</fullName>
    </submittedName>
</protein>
<keyword evidence="2" id="KW-1185">Reference proteome</keyword>
<dbReference type="EMBL" id="JACTNZ010000011">
    <property type="protein sequence ID" value="KAG5525368.1"/>
    <property type="molecule type" value="Genomic_DNA"/>
</dbReference>